<evidence type="ECO:0000313" key="2">
    <source>
        <dbReference type="Proteomes" id="UP001642483"/>
    </source>
</evidence>
<keyword evidence="2" id="KW-1185">Reference proteome</keyword>
<reference evidence="1 2" key="1">
    <citation type="submission" date="2024-02" db="EMBL/GenBank/DDBJ databases">
        <authorList>
            <person name="Daric V."/>
            <person name="Darras S."/>
        </authorList>
    </citation>
    <scope>NUCLEOTIDE SEQUENCE [LARGE SCALE GENOMIC DNA]</scope>
</reference>
<accession>A0ABP0FHT1</accession>
<organism evidence="1 2">
    <name type="scientific">Clavelina lepadiformis</name>
    <name type="common">Light-bulb sea squirt</name>
    <name type="synonym">Ascidia lepadiformis</name>
    <dbReference type="NCBI Taxonomy" id="159417"/>
    <lineage>
        <taxon>Eukaryota</taxon>
        <taxon>Metazoa</taxon>
        <taxon>Chordata</taxon>
        <taxon>Tunicata</taxon>
        <taxon>Ascidiacea</taxon>
        <taxon>Aplousobranchia</taxon>
        <taxon>Clavelinidae</taxon>
        <taxon>Clavelina</taxon>
    </lineage>
</organism>
<sequence length="161" mass="18531">MSVTGSTFSRKMYGLRGDIEDTLEDLEESHHYLRQDTRQVRRLYRRLNMVAPADYWQAELPIYDEDFYDLIPAKNQTRTHEIEIKTLPDFKQKRANTRVKFKETEVSVSSPPALGRFNSDVLINASQVKTGLKLENVKTKPTSPAERSPLSLCGIRILSTN</sequence>
<proteinExistence type="predicted"/>
<protein>
    <submittedName>
        <fullName evidence="1">Uncharacterized protein</fullName>
    </submittedName>
</protein>
<dbReference type="Proteomes" id="UP001642483">
    <property type="component" value="Unassembled WGS sequence"/>
</dbReference>
<comment type="caution">
    <text evidence="1">The sequence shown here is derived from an EMBL/GenBank/DDBJ whole genome shotgun (WGS) entry which is preliminary data.</text>
</comment>
<evidence type="ECO:0000313" key="1">
    <source>
        <dbReference type="EMBL" id="CAK8679227.1"/>
    </source>
</evidence>
<name>A0ABP0FHT1_CLALP</name>
<dbReference type="EMBL" id="CAWYQH010000057">
    <property type="protein sequence ID" value="CAK8679227.1"/>
    <property type="molecule type" value="Genomic_DNA"/>
</dbReference>
<gene>
    <name evidence="1" type="ORF">CVLEPA_LOCUS9479</name>
</gene>